<organism evidence="1 2">
    <name type="scientific">Dactylosporangium roseum</name>
    <dbReference type="NCBI Taxonomy" id="47989"/>
    <lineage>
        <taxon>Bacteria</taxon>
        <taxon>Bacillati</taxon>
        <taxon>Actinomycetota</taxon>
        <taxon>Actinomycetes</taxon>
        <taxon>Micromonosporales</taxon>
        <taxon>Micromonosporaceae</taxon>
        <taxon>Dactylosporangium</taxon>
    </lineage>
</organism>
<protein>
    <submittedName>
        <fullName evidence="1">Uncharacterized protein</fullName>
    </submittedName>
</protein>
<name>A0ABY5YW04_9ACTN</name>
<proteinExistence type="predicted"/>
<gene>
    <name evidence="1" type="ORF">Drose_21985</name>
</gene>
<sequence length="191" mass="20968">MTYEPLDERDGHVAGIESLTVDGRRYYFGFDHSSDLVVSPLIDDAAAMAEFAAEHLAQTDGRHDAAYWSELVADAVDESMLTDDRADTELDTGALRAGETTYHLRYLMGAAVGWTEELFEDEAVAAALTRLGLDPDDGWETIDGCLELDSPDAGLVLRRYLAHLAENLPGNWRTILGPLLVEAPTVRDADR</sequence>
<evidence type="ECO:0000313" key="1">
    <source>
        <dbReference type="EMBL" id="UWZ33936.1"/>
    </source>
</evidence>
<dbReference type="EMBL" id="CP073721">
    <property type="protein sequence ID" value="UWZ33936.1"/>
    <property type="molecule type" value="Genomic_DNA"/>
</dbReference>
<keyword evidence="2" id="KW-1185">Reference proteome</keyword>
<accession>A0ABY5YW04</accession>
<reference evidence="1" key="1">
    <citation type="submission" date="2021-04" db="EMBL/GenBank/DDBJ databases">
        <title>Biosynthetic gene clusters of Dactylosporangioum roseum.</title>
        <authorList>
            <person name="Hartkoorn R.C."/>
            <person name="Beaudoing E."/>
            <person name="Hot D."/>
            <person name="Moureu S."/>
        </authorList>
    </citation>
    <scope>NUCLEOTIDE SEQUENCE</scope>
    <source>
        <strain evidence="1">NRRL B-16295</strain>
    </source>
</reference>
<dbReference type="Proteomes" id="UP001058271">
    <property type="component" value="Chromosome"/>
</dbReference>
<dbReference type="RefSeq" id="WP_260723220.1">
    <property type="nucleotide sequence ID" value="NZ_BAAABS010000017.1"/>
</dbReference>
<evidence type="ECO:0000313" key="2">
    <source>
        <dbReference type="Proteomes" id="UP001058271"/>
    </source>
</evidence>